<keyword evidence="5" id="KW-0067">ATP-binding</keyword>
<feature type="domain" description="DNA2/NAM7 helicase helicase" evidence="6">
    <location>
        <begin position="2"/>
        <end position="38"/>
    </location>
</feature>
<dbReference type="SUPFAM" id="SSF52540">
    <property type="entry name" value="P-loop containing nucleoside triphosphate hydrolases"/>
    <property type="match status" value="1"/>
</dbReference>
<dbReference type="Proteomes" id="UP000244890">
    <property type="component" value="Chromosome"/>
</dbReference>
<dbReference type="RefSeq" id="WP_108910948.1">
    <property type="nucleotide sequence ID" value="NZ_CP021886.1"/>
</dbReference>
<dbReference type="KEGG" id="had:CDV25_04455"/>
<accession>A0A2U8FD92</accession>
<evidence type="ECO:0000256" key="1">
    <source>
        <dbReference type="ARBA" id="ARBA00007913"/>
    </source>
</evidence>
<dbReference type="CDD" id="cd17934">
    <property type="entry name" value="DEXXQc_Upf1-like"/>
    <property type="match status" value="1"/>
</dbReference>
<dbReference type="InterPro" id="IPR041677">
    <property type="entry name" value="DNA2/NAM7_AAA_11"/>
</dbReference>
<evidence type="ECO:0000256" key="2">
    <source>
        <dbReference type="ARBA" id="ARBA00022741"/>
    </source>
</evidence>
<evidence type="ECO:0000313" key="9">
    <source>
        <dbReference type="Proteomes" id="UP000244890"/>
    </source>
</evidence>
<dbReference type="GO" id="GO:0043139">
    <property type="term" value="F:5'-3' DNA helicase activity"/>
    <property type="evidence" value="ECO:0007669"/>
    <property type="project" value="TreeGrafter"/>
</dbReference>
<proteinExistence type="inferred from homology"/>
<dbReference type="InterPro" id="IPR041679">
    <property type="entry name" value="DNA2/NAM7-like_C"/>
</dbReference>
<name>A0A2U8FD92_9HELI</name>
<dbReference type="GO" id="GO:0016787">
    <property type="term" value="F:hydrolase activity"/>
    <property type="evidence" value="ECO:0007669"/>
    <property type="project" value="UniProtKB-KW"/>
</dbReference>
<keyword evidence="4" id="KW-0347">Helicase</keyword>
<dbReference type="Pfam" id="PF13086">
    <property type="entry name" value="AAA_11"/>
    <property type="match status" value="1"/>
</dbReference>
<evidence type="ECO:0000256" key="4">
    <source>
        <dbReference type="ARBA" id="ARBA00022806"/>
    </source>
</evidence>
<protein>
    <recommendedName>
        <fullName evidence="10">DNA2/NAM7 helicase helicase domain-containing protein</fullName>
    </recommendedName>
</protein>
<keyword evidence="2" id="KW-0547">Nucleotide-binding</keyword>
<dbReference type="OrthoDB" id="5329786at2"/>
<evidence type="ECO:0008006" key="10">
    <source>
        <dbReference type="Google" id="ProtNLM"/>
    </source>
</evidence>
<dbReference type="PANTHER" id="PTHR43788">
    <property type="entry name" value="DNA2/NAM7 HELICASE FAMILY MEMBER"/>
    <property type="match status" value="1"/>
</dbReference>
<dbReference type="PANTHER" id="PTHR43788:SF8">
    <property type="entry name" value="DNA-BINDING PROTEIN SMUBP-2"/>
    <property type="match status" value="1"/>
</dbReference>
<comment type="similarity">
    <text evidence="1">Belongs to the DNA2/NAM7 helicase family.</text>
</comment>
<evidence type="ECO:0000259" key="7">
    <source>
        <dbReference type="Pfam" id="PF13087"/>
    </source>
</evidence>
<evidence type="ECO:0000259" key="6">
    <source>
        <dbReference type="Pfam" id="PF13086"/>
    </source>
</evidence>
<dbReference type="InterPro" id="IPR050534">
    <property type="entry name" value="Coronavir_polyprotein_1ab"/>
</dbReference>
<feature type="domain" description="DNA2/NAM7 helicase-like C-terminal" evidence="7">
    <location>
        <begin position="55"/>
        <end position="143"/>
    </location>
</feature>
<organism evidence="8 9">
    <name type="scientific">Helicobacter apodemus</name>
    <dbReference type="NCBI Taxonomy" id="135569"/>
    <lineage>
        <taxon>Bacteria</taxon>
        <taxon>Pseudomonadati</taxon>
        <taxon>Campylobacterota</taxon>
        <taxon>Epsilonproteobacteria</taxon>
        <taxon>Campylobacterales</taxon>
        <taxon>Helicobacteraceae</taxon>
        <taxon>Helicobacter</taxon>
    </lineage>
</organism>
<evidence type="ECO:0000256" key="5">
    <source>
        <dbReference type="ARBA" id="ARBA00022840"/>
    </source>
</evidence>
<evidence type="ECO:0000256" key="3">
    <source>
        <dbReference type="ARBA" id="ARBA00022801"/>
    </source>
</evidence>
<dbReference type="EMBL" id="CP021886">
    <property type="protein sequence ID" value="AWI34106.1"/>
    <property type="molecule type" value="Genomic_DNA"/>
</dbReference>
<dbReference type="GO" id="GO:0005524">
    <property type="term" value="F:ATP binding"/>
    <property type="evidence" value="ECO:0007669"/>
    <property type="project" value="UniProtKB-KW"/>
</dbReference>
<dbReference type="Pfam" id="PF13087">
    <property type="entry name" value="AAA_12"/>
    <property type="match status" value="1"/>
</dbReference>
<reference evidence="8 9" key="1">
    <citation type="submission" date="2017-06" db="EMBL/GenBank/DDBJ databases">
        <title>Complete genome of Helicobacter apodemus.</title>
        <authorList>
            <person name="Cho S."/>
        </authorList>
    </citation>
    <scope>NUCLEOTIDE SEQUENCE [LARGE SCALE GENOMIC DNA]</scope>
    <source>
        <strain evidence="9">SNUVETPUB-15-01</strain>
    </source>
</reference>
<dbReference type="AlphaFoldDB" id="A0A2U8FD92"/>
<gene>
    <name evidence="8" type="ORF">CDV25_04455</name>
</gene>
<dbReference type="InterPro" id="IPR027417">
    <property type="entry name" value="P-loop_NTPase"/>
</dbReference>
<keyword evidence="3" id="KW-0378">Hydrolase</keyword>
<dbReference type="Gene3D" id="3.40.50.300">
    <property type="entry name" value="P-loop containing nucleotide triphosphate hydrolases"/>
    <property type="match status" value="2"/>
</dbReference>
<sequence length="156" mass="17990">MAIIDEAGRATLSELLVPCIKARKIILVGDHQQLAPVVDDEVAKHLKDAKKQEVATSLFERLYERMENAIKDKTEYLGYFKHRLTFNYRTHSSICELYSHSFYGGELQTKEGQDELKRHHLTCFSKNAIWLDTSKKVIKKINNKARGKLITATQRL</sequence>
<evidence type="ECO:0000313" key="8">
    <source>
        <dbReference type="EMBL" id="AWI34106.1"/>
    </source>
</evidence>